<evidence type="ECO:0008006" key="4">
    <source>
        <dbReference type="Google" id="ProtNLM"/>
    </source>
</evidence>
<sequence>MGEFLLVAFLLLLAAGVVSGPVGKSRRRRHPFRPGGPASFHGPRGRANIDHLVITPAAAVINVDSTMWSARSGNVHERNGRVFHGSVDRTRSVAAARYESSQAALALGQPVATAIAVHGARITGGQITLPGVLIVPAHSLVALLRQIDHATGPASPSAARPLAHRAARLLPPCSDHR</sequence>
<dbReference type="Proteomes" id="UP000314251">
    <property type="component" value="Unassembled WGS sequence"/>
</dbReference>
<accession>A0A5N6AGR4</accession>
<reference evidence="2" key="1">
    <citation type="submission" date="2019-10" db="EMBL/GenBank/DDBJ databases">
        <title>Nonomuraea sp. nov., isolated from Phyllanthus amarus.</title>
        <authorList>
            <person name="Klykleung N."/>
            <person name="Tanasupawat S."/>
        </authorList>
    </citation>
    <scope>NUCLEOTIDE SEQUENCE [LARGE SCALE GENOMIC DNA]</scope>
    <source>
        <strain evidence="2">3MP-10</strain>
    </source>
</reference>
<evidence type="ECO:0000256" key="1">
    <source>
        <dbReference type="SAM" id="MobiDB-lite"/>
    </source>
</evidence>
<proteinExistence type="predicted"/>
<feature type="region of interest" description="Disordered" evidence="1">
    <location>
        <begin position="21"/>
        <end position="44"/>
    </location>
</feature>
<evidence type="ECO:0000313" key="2">
    <source>
        <dbReference type="EMBL" id="KAB8167861.1"/>
    </source>
</evidence>
<dbReference type="EMBL" id="VDLY02000004">
    <property type="protein sequence ID" value="KAB8167861.1"/>
    <property type="molecule type" value="Genomic_DNA"/>
</dbReference>
<keyword evidence="3" id="KW-1185">Reference proteome</keyword>
<dbReference type="OrthoDB" id="4246706at2"/>
<protein>
    <recommendedName>
        <fullName evidence="4">NERD domain-containing protein</fullName>
    </recommendedName>
</protein>
<gene>
    <name evidence="2" type="ORF">FH607_007730</name>
</gene>
<comment type="caution">
    <text evidence="2">The sequence shown here is derived from an EMBL/GenBank/DDBJ whole genome shotgun (WGS) entry which is preliminary data.</text>
</comment>
<name>A0A5N6AGR4_9ACTN</name>
<dbReference type="RefSeq" id="WP_139666875.1">
    <property type="nucleotide sequence ID" value="NZ_VDLY02000004.1"/>
</dbReference>
<evidence type="ECO:0000313" key="3">
    <source>
        <dbReference type="Proteomes" id="UP000314251"/>
    </source>
</evidence>
<organism evidence="2 3">
    <name type="scientific">Streptomyces mimosae</name>
    <dbReference type="NCBI Taxonomy" id="2586635"/>
    <lineage>
        <taxon>Bacteria</taxon>
        <taxon>Bacillati</taxon>
        <taxon>Actinomycetota</taxon>
        <taxon>Actinomycetes</taxon>
        <taxon>Kitasatosporales</taxon>
        <taxon>Streptomycetaceae</taxon>
        <taxon>Streptomyces</taxon>
    </lineage>
</organism>
<dbReference type="AlphaFoldDB" id="A0A5N6AGR4"/>